<sequence length="614" mass="68583">VDTHPNSLRLKCWNIDGDLPLKLTCPTFCQDIIDHDIYLMQETHLRPNQHESLNFPDGFTLHANSRRYNNSFQDPWGGVLSLVNENVRCSVRSDLSAPDLTVLELTDEDIFLVNAYIYPEQSSSHSWADYDPWLKYTEIMALLQLTGKGVISMGDLNARTGNRGGSETVERVSADGHKPTSSRGNALIQLCKDHGYEILNGNSSYGPDNGRYTSFQPQGEAVVDYVIANEVAMARINSFAVPHPDAQSDHAAIIIDLKARNRAPTPVLARNWKPTQRIHVYDASRRGPAPNLPDATELDRLFIAALQSKLSLPQKLAKLFGPVTASSNPVEIYVDGSCLNNGRDNACAGAGIFWGPNHILNEAARVPDNQTNNRGEVYAILLVLLRADASTTLHIYSDSEYALQTITERAPEEHAQRWKCPNGDLFRDIVALLKFRRAPVIFIQVKGHSGNKHNDAADELAKRGAQMPNVPPYTPIPLPMASNLDESAHANAPAIPKVSYRPLPRQNKPADHTSTADHLPSLTAHRDRPELLKTQLRWREDLLDAKTERDFWMVAKRIMNPKEVKSDFDAETLKAEFVVRMNPIEPVPESFDQNRLEFNRALAAIIPDRTVDET</sequence>
<gene>
    <name evidence="10" type="ORF">R3P38DRAFT_2436194</name>
</gene>
<evidence type="ECO:0000256" key="2">
    <source>
        <dbReference type="ARBA" id="ARBA00005300"/>
    </source>
</evidence>
<evidence type="ECO:0000256" key="3">
    <source>
        <dbReference type="ARBA" id="ARBA00012180"/>
    </source>
</evidence>
<dbReference type="GO" id="GO:0046872">
    <property type="term" value="F:metal ion binding"/>
    <property type="evidence" value="ECO:0007669"/>
    <property type="project" value="UniProtKB-KW"/>
</dbReference>
<feature type="region of interest" description="Disordered" evidence="8">
    <location>
        <begin position="161"/>
        <end position="183"/>
    </location>
</feature>
<comment type="similarity">
    <text evidence="2">Belongs to the RNase H family.</text>
</comment>
<dbReference type="AlphaFoldDB" id="A0AAV9ZGN7"/>
<evidence type="ECO:0000256" key="6">
    <source>
        <dbReference type="ARBA" id="ARBA00022759"/>
    </source>
</evidence>
<dbReference type="InterPro" id="IPR002156">
    <property type="entry name" value="RNaseH_domain"/>
</dbReference>
<evidence type="ECO:0000256" key="4">
    <source>
        <dbReference type="ARBA" id="ARBA00022722"/>
    </source>
</evidence>
<dbReference type="CDD" id="cd09280">
    <property type="entry name" value="RNase_HI_eukaryote_like"/>
    <property type="match status" value="1"/>
</dbReference>
<evidence type="ECO:0000259" key="9">
    <source>
        <dbReference type="PROSITE" id="PS50879"/>
    </source>
</evidence>
<keyword evidence="4" id="KW-0540">Nuclease</keyword>
<dbReference type="Gene3D" id="3.60.10.10">
    <property type="entry name" value="Endonuclease/exonuclease/phosphatase"/>
    <property type="match status" value="1"/>
</dbReference>
<dbReference type="GO" id="GO:0043137">
    <property type="term" value="P:DNA replication, removal of RNA primer"/>
    <property type="evidence" value="ECO:0007669"/>
    <property type="project" value="TreeGrafter"/>
</dbReference>
<dbReference type="GO" id="GO:0004523">
    <property type="term" value="F:RNA-DNA hybrid ribonuclease activity"/>
    <property type="evidence" value="ECO:0007669"/>
    <property type="project" value="UniProtKB-EC"/>
</dbReference>
<evidence type="ECO:0000256" key="5">
    <source>
        <dbReference type="ARBA" id="ARBA00022723"/>
    </source>
</evidence>
<comment type="caution">
    <text evidence="10">The sequence shown here is derived from an EMBL/GenBank/DDBJ whole genome shotgun (WGS) entry which is preliminary data.</text>
</comment>
<evidence type="ECO:0000313" key="11">
    <source>
        <dbReference type="Proteomes" id="UP001362999"/>
    </source>
</evidence>
<accession>A0AAV9ZGN7</accession>
<organism evidence="10 11">
    <name type="scientific">Favolaschia claudopus</name>
    <dbReference type="NCBI Taxonomy" id="2862362"/>
    <lineage>
        <taxon>Eukaryota</taxon>
        <taxon>Fungi</taxon>
        <taxon>Dikarya</taxon>
        <taxon>Basidiomycota</taxon>
        <taxon>Agaricomycotina</taxon>
        <taxon>Agaricomycetes</taxon>
        <taxon>Agaricomycetidae</taxon>
        <taxon>Agaricales</taxon>
        <taxon>Marasmiineae</taxon>
        <taxon>Mycenaceae</taxon>
        <taxon>Favolaschia</taxon>
    </lineage>
</organism>
<dbReference type="EC" id="3.1.26.4" evidence="3"/>
<dbReference type="SUPFAM" id="SSF56219">
    <property type="entry name" value="DNase I-like"/>
    <property type="match status" value="1"/>
</dbReference>
<dbReference type="Gene3D" id="3.30.420.10">
    <property type="entry name" value="Ribonuclease H-like superfamily/Ribonuclease H"/>
    <property type="match status" value="1"/>
</dbReference>
<dbReference type="InterPro" id="IPR036397">
    <property type="entry name" value="RNaseH_sf"/>
</dbReference>
<dbReference type="GO" id="GO:0003676">
    <property type="term" value="F:nucleic acid binding"/>
    <property type="evidence" value="ECO:0007669"/>
    <property type="project" value="InterPro"/>
</dbReference>
<dbReference type="Pfam" id="PF03372">
    <property type="entry name" value="Exo_endo_phos"/>
    <property type="match status" value="1"/>
</dbReference>
<dbReference type="SUPFAM" id="SSF53098">
    <property type="entry name" value="Ribonuclease H-like"/>
    <property type="match status" value="1"/>
</dbReference>
<feature type="non-terminal residue" evidence="10">
    <location>
        <position position="614"/>
    </location>
</feature>
<dbReference type="PANTHER" id="PTHR10642:SF26">
    <property type="entry name" value="RIBONUCLEASE H1"/>
    <property type="match status" value="1"/>
</dbReference>
<evidence type="ECO:0000256" key="7">
    <source>
        <dbReference type="ARBA" id="ARBA00022801"/>
    </source>
</evidence>
<feature type="domain" description="RNase H type-1" evidence="9">
    <location>
        <begin position="326"/>
        <end position="466"/>
    </location>
</feature>
<keyword evidence="7" id="KW-0378">Hydrolase</keyword>
<feature type="region of interest" description="Disordered" evidence="8">
    <location>
        <begin position="499"/>
        <end position="520"/>
    </location>
</feature>
<dbReference type="PANTHER" id="PTHR10642">
    <property type="entry name" value="RIBONUCLEASE H1"/>
    <property type="match status" value="1"/>
</dbReference>
<keyword evidence="6" id="KW-0255">Endonuclease</keyword>
<protein>
    <recommendedName>
        <fullName evidence="3">ribonuclease H</fullName>
        <ecNumber evidence="3">3.1.26.4</ecNumber>
    </recommendedName>
</protein>
<dbReference type="EMBL" id="JAWWNJ010000154">
    <property type="protein sequence ID" value="KAK6981054.1"/>
    <property type="molecule type" value="Genomic_DNA"/>
</dbReference>
<evidence type="ECO:0000256" key="8">
    <source>
        <dbReference type="SAM" id="MobiDB-lite"/>
    </source>
</evidence>
<keyword evidence="11" id="KW-1185">Reference proteome</keyword>
<dbReference type="InterPro" id="IPR005135">
    <property type="entry name" value="Endo/exonuclease/phosphatase"/>
</dbReference>
<feature type="non-terminal residue" evidence="10">
    <location>
        <position position="1"/>
    </location>
</feature>
<dbReference type="InterPro" id="IPR050092">
    <property type="entry name" value="RNase_H"/>
</dbReference>
<dbReference type="InterPro" id="IPR012337">
    <property type="entry name" value="RNaseH-like_sf"/>
</dbReference>
<dbReference type="Proteomes" id="UP001362999">
    <property type="component" value="Unassembled WGS sequence"/>
</dbReference>
<proteinExistence type="inferred from homology"/>
<feature type="compositionally biased region" description="Basic and acidic residues" evidence="8">
    <location>
        <begin position="168"/>
        <end position="178"/>
    </location>
</feature>
<dbReference type="Pfam" id="PF00075">
    <property type="entry name" value="RNase_H"/>
    <property type="match status" value="1"/>
</dbReference>
<comment type="catalytic activity">
    <reaction evidence="1">
        <text>Endonucleolytic cleavage to 5'-phosphomonoester.</text>
        <dbReference type="EC" id="3.1.26.4"/>
    </reaction>
</comment>
<keyword evidence="5" id="KW-0479">Metal-binding</keyword>
<evidence type="ECO:0000256" key="1">
    <source>
        <dbReference type="ARBA" id="ARBA00000077"/>
    </source>
</evidence>
<evidence type="ECO:0000313" key="10">
    <source>
        <dbReference type="EMBL" id="KAK6981054.1"/>
    </source>
</evidence>
<dbReference type="PROSITE" id="PS50879">
    <property type="entry name" value="RNASE_H_1"/>
    <property type="match status" value="1"/>
</dbReference>
<reference evidence="10 11" key="1">
    <citation type="journal article" date="2024" name="J Genomics">
        <title>Draft genome sequencing and assembly of Favolaschia claudopus CIRM-BRFM 2984 isolated from oak limbs.</title>
        <authorList>
            <person name="Navarro D."/>
            <person name="Drula E."/>
            <person name="Chaduli D."/>
            <person name="Cazenave R."/>
            <person name="Ahrendt S."/>
            <person name="Wang J."/>
            <person name="Lipzen A."/>
            <person name="Daum C."/>
            <person name="Barry K."/>
            <person name="Grigoriev I.V."/>
            <person name="Favel A."/>
            <person name="Rosso M.N."/>
            <person name="Martin F."/>
        </authorList>
    </citation>
    <scope>NUCLEOTIDE SEQUENCE [LARGE SCALE GENOMIC DNA]</scope>
    <source>
        <strain evidence="10 11">CIRM-BRFM 2984</strain>
    </source>
</reference>
<name>A0AAV9ZGN7_9AGAR</name>
<dbReference type="InterPro" id="IPR036691">
    <property type="entry name" value="Endo/exonu/phosph_ase_sf"/>
</dbReference>